<protein>
    <submittedName>
        <fullName evidence="1">Uncharacterized protein</fullName>
    </submittedName>
</protein>
<feature type="non-terminal residue" evidence="1">
    <location>
        <position position="74"/>
    </location>
</feature>
<proteinExistence type="predicted"/>
<organism evidence="1 2">
    <name type="scientific">Cirrhinus mrigala</name>
    <name type="common">Mrigala</name>
    <dbReference type="NCBI Taxonomy" id="683832"/>
    <lineage>
        <taxon>Eukaryota</taxon>
        <taxon>Metazoa</taxon>
        <taxon>Chordata</taxon>
        <taxon>Craniata</taxon>
        <taxon>Vertebrata</taxon>
        <taxon>Euteleostomi</taxon>
        <taxon>Actinopterygii</taxon>
        <taxon>Neopterygii</taxon>
        <taxon>Teleostei</taxon>
        <taxon>Ostariophysi</taxon>
        <taxon>Cypriniformes</taxon>
        <taxon>Cyprinidae</taxon>
        <taxon>Labeoninae</taxon>
        <taxon>Labeonini</taxon>
        <taxon>Cirrhinus</taxon>
    </lineage>
</organism>
<gene>
    <name evidence="1" type="ORF">M9458_018443</name>
</gene>
<dbReference type="EMBL" id="JAMKFB020000008">
    <property type="protein sequence ID" value="KAL0186773.1"/>
    <property type="molecule type" value="Genomic_DNA"/>
</dbReference>
<evidence type="ECO:0000313" key="2">
    <source>
        <dbReference type="Proteomes" id="UP001529510"/>
    </source>
</evidence>
<dbReference type="Proteomes" id="UP001529510">
    <property type="component" value="Unassembled WGS sequence"/>
</dbReference>
<feature type="non-terminal residue" evidence="1">
    <location>
        <position position="1"/>
    </location>
</feature>
<comment type="caution">
    <text evidence="1">The sequence shown here is derived from an EMBL/GenBank/DDBJ whole genome shotgun (WGS) entry which is preliminary data.</text>
</comment>
<accession>A0ABD0QKK8</accession>
<dbReference type="AlphaFoldDB" id="A0ABD0QKK8"/>
<name>A0ABD0QKK8_CIRMR</name>
<evidence type="ECO:0000313" key="1">
    <source>
        <dbReference type="EMBL" id="KAL0186773.1"/>
    </source>
</evidence>
<sequence length="74" mass="7985">HVMLKCSGLKPPGLVANMELVSLGGRSLRTIPVPLPDDGGSGGIWRIPEFRTPSQSFFLKVSGNDGDGYNFQRL</sequence>
<reference evidence="1 2" key="1">
    <citation type="submission" date="2024-05" db="EMBL/GenBank/DDBJ databases">
        <title>Genome sequencing and assembly of Indian major carp, Cirrhinus mrigala (Hamilton, 1822).</title>
        <authorList>
            <person name="Mohindra V."/>
            <person name="Chowdhury L.M."/>
            <person name="Lal K."/>
            <person name="Jena J.K."/>
        </authorList>
    </citation>
    <scope>NUCLEOTIDE SEQUENCE [LARGE SCALE GENOMIC DNA]</scope>
    <source>
        <strain evidence="1">CM1030</strain>
        <tissue evidence="1">Blood</tissue>
    </source>
</reference>
<keyword evidence="2" id="KW-1185">Reference proteome</keyword>